<dbReference type="AlphaFoldDB" id="A0A5D2KKJ2"/>
<reference evidence="2 3" key="1">
    <citation type="submission" date="2019-07" db="EMBL/GenBank/DDBJ databases">
        <title>WGS assembly of Gossypium tomentosum.</title>
        <authorList>
            <person name="Chen Z.J."/>
            <person name="Sreedasyam A."/>
            <person name="Ando A."/>
            <person name="Song Q."/>
            <person name="De L."/>
            <person name="Hulse-Kemp A."/>
            <person name="Ding M."/>
            <person name="Ye W."/>
            <person name="Kirkbride R."/>
            <person name="Jenkins J."/>
            <person name="Plott C."/>
            <person name="Lovell J."/>
            <person name="Lin Y.-M."/>
            <person name="Vaughn R."/>
            <person name="Liu B."/>
            <person name="Li W."/>
            <person name="Simpson S."/>
            <person name="Scheffler B."/>
            <person name="Saski C."/>
            <person name="Grover C."/>
            <person name="Hu G."/>
            <person name="Conover J."/>
            <person name="Carlson J."/>
            <person name="Shu S."/>
            <person name="Boston L."/>
            <person name="Williams M."/>
            <person name="Peterson D."/>
            <person name="Mcgee K."/>
            <person name="Jones D."/>
            <person name="Wendel J."/>
            <person name="Stelly D."/>
            <person name="Grimwood J."/>
            <person name="Schmutz J."/>
        </authorList>
    </citation>
    <scope>NUCLEOTIDE SEQUENCE [LARGE SCALE GENOMIC DNA]</scope>
    <source>
        <strain evidence="2">7179.01</strain>
    </source>
</reference>
<name>A0A5D2KKJ2_GOSTO</name>
<proteinExistence type="predicted"/>
<feature type="region of interest" description="Disordered" evidence="1">
    <location>
        <begin position="1"/>
        <end position="35"/>
    </location>
</feature>
<organism evidence="2 3">
    <name type="scientific">Gossypium tomentosum</name>
    <name type="common">Hawaiian cotton</name>
    <name type="synonym">Gossypium sandvicense</name>
    <dbReference type="NCBI Taxonomy" id="34277"/>
    <lineage>
        <taxon>Eukaryota</taxon>
        <taxon>Viridiplantae</taxon>
        <taxon>Streptophyta</taxon>
        <taxon>Embryophyta</taxon>
        <taxon>Tracheophyta</taxon>
        <taxon>Spermatophyta</taxon>
        <taxon>Magnoliopsida</taxon>
        <taxon>eudicotyledons</taxon>
        <taxon>Gunneridae</taxon>
        <taxon>Pentapetalae</taxon>
        <taxon>rosids</taxon>
        <taxon>malvids</taxon>
        <taxon>Malvales</taxon>
        <taxon>Malvaceae</taxon>
        <taxon>Malvoideae</taxon>
        <taxon>Gossypium</taxon>
    </lineage>
</organism>
<sequence length="73" mass="7919">MLVRCSWGGGNGSNLTSQPFGSTCQSGEKQPPPRWSAPNQLAIFGLISTIAGELRYTDAMKLQNQTSWRAAFT</sequence>
<dbReference type="EMBL" id="CM017628">
    <property type="protein sequence ID" value="TYH67677.1"/>
    <property type="molecule type" value="Genomic_DNA"/>
</dbReference>
<feature type="compositionally biased region" description="Polar residues" evidence="1">
    <location>
        <begin position="13"/>
        <end position="28"/>
    </location>
</feature>
<evidence type="ECO:0000256" key="1">
    <source>
        <dbReference type="SAM" id="MobiDB-lite"/>
    </source>
</evidence>
<evidence type="ECO:0000313" key="3">
    <source>
        <dbReference type="Proteomes" id="UP000322667"/>
    </source>
</evidence>
<evidence type="ECO:0000313" key="2">
    <source>
        <dbReference type="EMBL" id="TYH67677.1"/>
    </source>
</evidence>
<protein>
    <submittedName>
        <fullName evidence="2">Uncharacterized protein</fullName>
    </submittedName>
</protein>
<dbReference type="Proteomes" id="UP000322667">
    <property type="component" value="Chromosome D06"/>
</dbReference>
<accession>A0A5D2KKJ2</accession>
<gene>
    <name evidence="2" type="ORF">ES332_D06G205200v1</name>
</gene>
<keyword evidence="3" id="KW-1185">Reference proteome</keyword>